<accession>A0A3G5A203</accession>
<name>A0A3G5A203_9VIRU</name>
<protein>
    <submittedName>
        <fullName evidence="1">Uncharacterized protein</fullName>
    </submittedName>
</protein>
<dbReference type="EMBL" id="MK072215">
    <property type="protein sequence ID" value="AYV80221.1"/>
    <property type="molecule type" value="Genomic_DNA"/>
</dbReference>
<gene>
    <name evidence="1" type="ORF">Gaeavirus17_7</name>
</gene>
<proteinExistence type="predicted"/>
<evidence type="ECO:0000313" key="1">
    <source>
        <dbReference type="EMBL" id="AYV80221.1"/>
    </source>
</evidence>
<organism evidence="1">
    <name type="scientific">Gaeavirus sp</name>
    <dbReference type="NCBI Taxonomy" id="2487767"/>
    <lineage>
        <taxon>Viruses</taxon>
        <taxon>Varidnaviria</taxon>
        <taxon>Bamfordvirae</taxon>
        <taxon>Nucleocytoviricota</taxon>
        <taxon>Megaviricetes</taxon>
        <taxon>Imitervirales</taxon>
        <taxon>Mimiviridae</taxon>
        <taxon>Klosneuvirinae</taxon>
    </lineage>
</organism>
<reference evidence="1" key="1">
    <citation type="submission" date="2018-10" db="EMBL/GenBank/DDBJ databases">
        <title>Hidden diversity of soil giant viruses.</title>
        <authorList>
            <person name="Schulz F."/>
            <person name="Alteio L."/>
            <person name="Goudeau D."/>
            <person name="Ryan E.M."/>
            <person name="Malmstrom R.R."/>
            <person name="Blanchard J."/>
            <person name="Woyke T."/>
        </authorList>
    </citation>
    <scope>NUCLEOTIDE SEQUENCE</scope>
    <source>
        <strain evidence="1">GAV1</strain>
    </source>
</reference>
<sequence>MKKIEIYYYLKFESRRLVMLHITQTLFASRSERAMPFDYQVVDMLNDIRIFASDLVKSELTDRQRFGLYSSVNDLCDYIINGFHNCIGRDIVDANEFKNSTNNAEVRITNVSEYKIGLVLQRIDMTNVLNGLNILSDSYMKLHDSDVNATELMYVQSSFDFVTSTIANKLYDASKLIELSDIDDLSDDVVLKISELYDDFVKVRELYDDFVKVRKYIDNDSVIHDIYSRCVTLREAILDRFKRNGDDYFSHLIAHDLEDHKDMQRFVLLFWRLASEADLTDSECINLVDLIGIETDVTFHICIMKIKLSVLQMKYIITNILALLF</sequence>